<dbReference type="InterPro" id="IPR005146">
    <property type="entry name" value="B3/B4_tRNA-bd"/>
</dbReference>
<dbReference type="AlphaFoldDB" id="A0A7J3ZI74"/>
<dbReference type="Gene3D" id="3.50.40.10">
    <property type="entry name" value="Phenylalanyl-trna Synthetase, Chain B, domain 3"/>
    <property type="match status" value="1"/>
</dbReference>
<dbReference type="GO" id="GO:0004826">
    <property type="term" value="F:phenylalanine-tRNA ligase activity"/>
    <property type="evidence" value="ECO:0007669"/>
    <property type="project" value="InterPro"/>
</dbReference>
<protein>
    <recommendedName>
        <fullName evidence="1">B3/B4 tRNA-binding domain-containing protein</fullName>
    </recommendedName>
</protein>
<dbReference type="PANTHER" id="PTHR39209:SF2">
    <property type="entry name" value="CYTOPLASMIC PROTEIN"/>
    <property type="match status" value="1"/>
</dbReference>
<dbReference type="InterPro" id="IPR020825">
    <property type="entry name" value="Phe-tRNA_synthase-like_B3/B4"/>
</dbReference>
<dbReference type="Pfam" id="PF03483">
    <property type="entry name" value="B3_4"/>
    <property type="match status" value="1"/>
</dbReference>
<dbReference type="PANTHER" id="PTHR39209">
    <property type="match status" value="1"/>
</dbReference>
<name>A0A7J3ZI74_9CREN</name>
<sequence length="242" mass="26779">MQLDDVSCWDKRVRVGTELSSRGVFLGLSCIHVDSNSPAPGYDRAFRKLQEEIREVLLRSFRDPSTLKDDDVIKAYRKFFWEHNIDPTKVRPAGEALARRVVRGSPIASINPLVDAGNLASMSTFVPIGIYDVDKISGSTLELRYAVGVEIFHPIGGEPRRLETGTPILQTDKGLVLHVYPHRDSTLTMVTEATRRALVIGAGVRGVPKERVLEAVGLVVEYCRRLGISYSIVTPPRIVGGE</sequence>
<accession>A0A7J3ZI74</accession>
<evidence type="ECO:0000259" key="1">
    <source>
        <dbReference type="SMART" id="SM00873"/>
    </source>
</evidence>
<gene>
    <name evidence="2" type="ORF">ENM78_00065</name>
</gene>
<organism evidence="2">
    <name type="scientific">Fervidicoccus fontis</name>
    <dbReference type="NCBI Taxonomy" id="683846"/>
    <lineage>
        <taxon>Archaea</taxon>
        <taxon>Thermoproteota</taxon>
        <taxon>Thermoprotei</taxon>
        <taxon>Fervidicoccales</taxon>
        <taxon>Fervidicoccaceae</taxon>
        <taxon>Fervidicoccus</taxon>
    </lineage>
</organism>
<dbReference type="GO" id="GO:0003723">
    <property type="term" value="F:RNA binding"/>
    <property type="evidence" value="ECO:0007669"/>
    <property type="project" value="InterPro"/>
</dbReference>
<dbReference type="SUPFAM" id="SSF56037">
    <property type="entry name" value="PheT/TilS domain"/>
    <property type="match status" value="1"/>
</dbReference>
<dbReference type="EMBL" id="DRZC01000004">
    <property type="protein sequence ID" value="HHQ79851.1"/>
    <property type="molecule type" value="Genomic_DNA"/>
</dbReference>
<evidence type="ECO:0000313" key="2">
    <source>
        <dbReference type="EMBL" id="HHQ79851.1"/>
    </source>
</evidence>
<comment type="caution">
    <text evidence="2">The sequence shown here is derived from an EMBL/GenBank/DDBJ whole genome shotgun (WGS) entry which is preliminary data.</text>
</comment>
<reference evidence="2" key="1">
    <citation type="journal article" date="2020" name="mSystems">
        <title>Genome- and Community-Level Interaction Insights into Carbon Utilization and Element Cycling Functions of Hydrothermarchaeota in Hydrothermal Sediment.</title>
        <authorList>
            <person name="Zhou Z."/>
            <person name="Liu Y."/>
            <person name="Xu W."/>
            <person name="Pan J."/>
            <person name="Luo Z.H."/>
            <person name="Li M."/>
        </authorList>
    </citation>
    <scope>NUCLEOTIDE SEQUENCE [LARGE SCALE GENOMIC DNA]</scope>
    <source>
        <strain evidence="2">SpSt-1116</strain>
    </source>
</reference>
<proteinExistence type="predicted"/>
<feature type="domain" description="B3/B4 tRNA-binding" evidence="1">
    <location>
        <begin position="75"/>
        <end position="228"/>
    </location>
</feature>
<dbReference type="SMART" id="SM00873">
    <property type="entry name" value="B3_4"/>
    <property type="match status" value="1"/>
</dbReference>